<dbReference type="GO" id="GO:0016491">
    <property type="term" value="F:oxidoreductase activity"/>
    <property type="evidence" value="ECO:0007669"/>
    <property type="project" value="UniProtKB-KW"/>
</dbReference>
<comment type="caution">
    <text evidence="3">The sequence shown here is derived from an EMBL/GenBank/DDBJ whole genome shotgun (WGS) entry which is preliminary data.</text>
</comment>
<protein>
    <recommendedName>
        <fullName evidence="2">NADP-dependent oxidoreductase domain-containing protein</fullName>
    </recommendedName>
</protein>
<dbReference type="EMBL" id="BOPG01000029">
    <property type="protein sequence ID" value="GIJ57165.1"/>
    <property type="molecule type" value="Genomic_DNA"/>
</dbReference>
<dbReference type="PANTHER" id="PTHR43364:SF4">
    <property type="entry name" value="NAD(P)-LINKED OXIDOREDUCTASE SUPERFAMILY PROTEIN"/>
    <property type="match status" value="1"/>
</dbReference>
<dbReference type="GO" id="GO:0005829">
    <property type="term" value="C:cytosol"/>
    <property type="evidence" value="ECO:0007669"/>
    <property type="project" value="TreeGrafter"/>
</dbReference>
<proteinExistence type="predicted"/>
<dbReference type="InterPro" id="IPR023210">
    <property type="entry name" value="NADP_OxRdtase_dom"/>
</dbReference>
<evidence type="ECO:0000313" key="4">
    <source>
        <dbReference type="Proteomes" id="UP000612585"/>
    </source>
</evidence>
<name>A0A8J3Z8B8_9ACTN</name>
<dbReference type="Gene3D" id="3.20.20.100">
    <property type="entry name" value="NADP-dependent oxidoreductase domain"/>
    <property type="match status" value="1"/>
</dbReference>
<organism evidence="3 4">
    <name type="scientific">Virgisporangium aurantiacum</name>
    <dbReference type="NCBI Taxonomy" id="175570"/>
    <lineage>
        <taxon>Bacteria</taxon>
        <taxon>Bacillati</taxon>
        <taxon>Actinomycetota</taxon>
        <taxon>Actinomycetes</taxon>
        <taxon>Micromonosporales</taxon>
        <taxon>Micromonosporaceae</taxon>
        <taxon>Virgisporangium</taxon>
    </lineage>
</organism>
<feature type="domain" description="NADP-dependent oxidoreductase" evidence="2">
    <location>
        <begin position="15"/>
        <end position="304"/>
    </location>
</feature>
<dbReference type="RefSeq" id="WP_203996288.1">
    <property type="nucleotide sequence ID" value="NZ_BOPG01000029.1"/>
</dbReference>
<dbReference type="InterPro" id="IPR036812">
    <property type="entry name" value="NAD(P)_OxRdtase_dom_sf"/>
</dbReference>
<evidence type="ECO:0000313" key="3">
    <source>
        <dbReference type="EMBL" id="GIJ57165.1"/>
    </source>
</evidence>
<evidence type="ECO:0000259" key="2">
    <source>
        <dbReference type="Pfam" id="PF00248"/>
    </source>
</evidence>
<gene>
    <name evidence="3" type="ORF">Vau01_046810</name>
</gene>
<dbReference type="PANTHER" id="PTHR43364">
    <property type="entry name" value="NADH-SPECIFIC METHYLGLYOXAL REDUCTASE-RELATED"/>
    <property type="match status" value="1"/>
</dbReference>
<keyword evidence="1" id="KW-0560">Oxidoreductase</keyword>
<dbReference type="Proteomes" id="UP000612585">
    <property type="component" value="Unassembled WGS sequence"/>
</dbReference>
<sequence length="310" mass="34195">MKYSSVAGLDMPVSRLVLGSMMFDPERSAHWFALLDRYRDDGGNCVDTAAIYGNGAGERTVGAWLAERGNRDDIVLIGKGACTTECTPDLVTTELHASLRRLRTDHVDIYLMHRDNPTVPVGPFVERLNEHLRAGEMRAFGGSNWSPARIAEANTYAAEHGLVGFAASSPQFSLGRWSQPPWEGCLTATDPPTRRWYEQSGLALFAWSSQASGFFTGRYSPTDRNASDDTDPARVWFTADNVRRLDRVRELAARRGVPMAQVALAFVLCQPAHVFALTGPLTLDELRDSVAAVDLSLTIDELRHLNLEDA</sequence>
<reference evidence="3" key="1">
    <citation type="submission" date="2021-01" db="EMBL/GenBank/DDBJ databases">
        <title>Whole genome shotgun sequence of Virgisporangium aurantiacum NBRC 16421.</title>
        <authorList>
            <person name="Komaki H."/>
            <person name="Tamura T."/>
        </authorList>
    </citation>
    <scope>NUCLEOTIDE SEQUENCE</scope>
    <source>
        <strain evidence="3">NBRC 16421</strain>
    </source>
</reference>
<accession>A0A8J3Z8B8</accession>
<dbReference type="CDD" id="cd19082">
    <property type="entry name" value="AKR_AKR10A1_2"/>
    <property type="match status" value="1"/>
</dbReference>
<dbReference type="Pfam" id="PF00248">
    <property type="entry name" value="Aldo_ket_red"/>
    <property type="match status" value="1"/>
</dbReference>
<keyword evidence="4" id="KW-1185">Reference proteome</keyword>
<dbReference type="InterPro" id="IPR050523">
    <property type="entry name" value="AKR_Detox_Biosynth"/>
</dbReference>
<evidence type="ECO:0000256" key="1">
    <source>
        <dbReference type="ARBA" id="ARBA00023002"/>
    </source>
</evidence>
<dbReference type="SUPFAM" id="SSF51430">
    <property type="entry name" value="NAD(P)-linked oxidoreductase"/>
    <property type="match status" value="1"/>
</dbReference>
<dbReference type="AlphaFoldDB" id="A0A8J3Z8B8"/>